<gene>
    <name evidence="1" type="ORF">SEVIR_1G374950v2</name>
</gene>
<dbReference type="Proteomes" id="UP000298652">
    <property type="component" value="Chromosome 1"/>
</dbReference>
<dbReference type="EMBL" id="CM016552">
    <property type="protein sequence ID" value="TKW42300.1"/>
    <property type="molecule type" value="Genomic_DNA"/>
</dbReference>
<proteinExistence type="predicted"/>
<dbReference type="Gramene" id="TKW42300">
    <property type="protein sequence ID" value="TKW42300"/>
    <property type="gene ID" value="SEVIR_1G374950v2"/>
</dbReference>
<name>A0A4U6WHG0_SETVI</name>
<accession>A0A4U6WHG0</accession>
<reference evidence="1" key="1">
    <citation type="submission" date="2019-03" db="EMBL/GenBank/DDBJ databases">
        <title>WGS assembly of Setaria viridis.</title>
        <authorList>
            <person name="Huang P."/>
            <person name="Jenkins J."/>
            <person name="Grimwood J."/>
            <person name="Barry K."/>
            <person name="Healey A."/>
            <person name="Mamidi S."/>
            <person name="Sreedasyam A."/>
            <person name="Shu S."/>
            <person name="Feldman M."/>
            <person name="Wu J."/>
            <person name="Yu Y."/>
            <person name="Chen C."/>
            <person name="Johnson J."/>
            <person name="Rokhsar D."/>
            <person name="Baxter I."/>
            <person name="Schmutz J."/>
            <person name="Brutnell T."/>
            <person name="Kellogg E."/>
        </authorList>
    </citation>
    <scope>NUCLEOTIDE SEQUENCE [LARGE SCALE GENOMIC DNA]</scope>
</reference>
<protein>
    <submittedName>
        <fullName evidence="1">Uncharacterized protein</fullName>
    </submittedName>
</protein>
<evidence type="ECO:0000313" key="1">
    <source>
        <dbReference type="EMBL" id="TKW42300.1"/>
    </source>
</evidence>
<dbReference type="AlphaFoldDB" id="A0A4U6WHG0"/>
<organism evidence="1 2">
    <name type="scientific">Setaria viridis</name>
    <name type="common">Green bristlegrass</name>
    <name type="synonym">Setaria italica subsp. viridis</name>
    <dbReference type="NCBI Taxonomy" id="4556"/>
    <lineage>
        <taxon>Eukaryota</taxon>
        <taxon>Viridiplantae</taxon>
        <taxon>Streptophyta</taxon>
        <taxon>Embryophyta</taxon>
        <taxon>Tracheophyta</taxon>
        <taxon>Spermatophyta</taxon>
        <taxon>Magnoliopsida</taxon>
        <taxon>Liliopsida</taxon>
        <taxon>Poales</taxon>
        <taxon>Poaceae</taxon>
        <taxon>PACMAD clade</taxon>
        <taxon>Panicoideae</taxon>
        <taxon>Panicodae</taxon>
        <taxon>Paniceae</taxon>
        <taxon>Cenchrinae</taxon>
        <taxon>Setaria</taxon>
    </lineage>
</organism>
<evidence type="ECO:0000313" key="2">
    <source>
        <dbReference type="Proteomes" id="UP000298652"/>
    </source>
</evidence>
<sequence length="69" mass="7527">MQRGGASPCTSSAGLFAAKTSVSSCMYACMYVPCIGDQQDILQNRMVTCKDTMRPTFVKKHPDPHIEQG</sequence>
<keyword evidence="2" id="KW-1185">Reference proteome</keyword>